<dbReference type="Pfam" id="PF08541">
    <property type="entry name" value="ACP_syn_III_C"/>
    <property type="match status" value="1"/>
</dbReference>
<proteinExistence type="predicted"/>
<name>W7IWC5_9PSEU</name>
<evidence type="ECO:0000259" key="4">
    <source>
        <dbReference type="Pfam" id="PF08545"/>
    </source>
</evidence>
<dbReference type="STRING" id="909613.UO65_0230"/>
<dbReference type="Proteomes" id="UP000019277">
    <property type="component" value="Unassembled WGS sequence"/>
</dbReference>
<keyword evidence="2" id="KW-0012">Acyltransferase</keyword>
<dbReference type="GO" id="GO:0044550">
    <property type="term" value="P:secondary metabolite biosynthetic process"/>
    <property type="evidence" value="ECO:0007669"/>
    <property type="project" value="TreeGrafter"/>
</dbReference>
<keyword evidence="6" id="KW-1185">Reference proteome</keyword>
<reference evidence="5 6" key="1">
    <citation type="journal article" date="2014" name="Genome Announc.">
        <title>Draft Genome Sequence of the Antitrypanosomally Active Sponge-Associated Bacterium Actinokineospora sp. Strain EG49.</title>
        <authorList>
            <person name="Harjes J."/>
            <person name="Ryu T."/>
            <person name="Abdelmohsen U.R."/>
            <person name="Moitinho-Silva L."/>
            <person name="Horn H."/>
            <person name="Ravasi T."/>
            <person name="Hentschel U."/>
        </authorList>
    </citation>
    <scope>NUCLEOTIDE SEQUENCE [LARGE SCALE GENOMIC DNA]</scope>
    <source>
        <strain evidence="5 6">EG49</strain>
    </source>
</reference>
<organism evidence="5 6">
    <name type="scientific">Actinokineospora spheciospongiae</name>
    <dbReference type="NCBI Taxonomy" id="909613"/>
    <lineage>
        <taxon>Bacteria</taxon>
        <taxon>Bacillati</taxon>
        <taxon>Actinomycetota</taxon>
        <taxon>Actinomycetes</taxon>
        <taxon>Pseudonocardiales</taxon>
        <taxon>Pseudonocardiaceae</taxon>
        <taxon>Actinokineospora</taxon>
    </lineage>
</organism>
<gene>
    <name evidence="5" type="ORF">UO65_0230</name>
</gene>
<dbReference type="CDD" id="cd00827">
    <property type="entry name" value="init_cond_enzymes"/>
    <property type="match status" value="1"/>
</dbReference>
<sequence length="326" mass="33920">MDLPEPHSAEQAVRDGLYDAVEFEANGILSVLVGEDPAPVMAARAGTAALAASGRSADECALVLHASLWFQGVDMFPAASYVARFSVGERVPAYEVLQQCNGGMAALELAATQLSVRAEPSTALITTGDRFALPGIDRWRSEDGILYGDGATALLLANDRGFARLLSTATVCDNSLEQVVRGPDWYDSPGSKQLALGERIAAFPGGMGAVREAAGRLGATVRSSIDQALVDAKTDMSEIAHVVIPASGRAKLQWQLHQLIGIDEAKTSWEFGRLAGHIGAGDQFAGLHHAVRTGIVGVGDKVLLVGGGAGFTSTCAVVEVKSAPAV</sequence>
<dbReference type="EMBL" id="AYXG01000004">
    <property type="protein sequence ID" value="EWC64623.1"/>
    <property type="molecule type" value="Genomic_DNA"/>
</dbReference>
<protein>
    <submittedName>
        <fullName evidence="5">Putative 3-oxoacyl-ACP synthase III</fullName>
    </submittedName>
</protein>
<feature type="domain" description="Beta-ketoacyl-[acyl-carrier-protein] synthase III C-terminal" evidence="3">
    <location>
        <begin position="231"/>
        <end position="319"/>
    </location>
</feature>
<dbReference type="PANTHER" id="PTHR34069:SF2">
    <property type="entry name" value="BETA-KETOACYL-[ACYL-CARRIER-PROTEIN] SYNTHASE III"/>
    <property type="match status" value="1"/>
</dbReference>
<evidence type="ECO:0000256" key="2">
    <source>
        <dbReference type="ARBA" id="ARBA00023315"/>
    </source>
</evidence>
<comment type="caution">
    <text evidence="5">The sequence shown here is derived from an EMBL/GenBank/DDBJ whole genome shotgun (WGS) entry which is preliminary data.</text>
</comment>
<accession>W7IWC5</accession>
<evidence type="ECO:0000313" key="6">
    <source>
        <dbReference type="Proteomes" id="UP000019277"/>
    </source>
</evidence>
<dbReference type="SUPFAM" id="SSF53901">
    <property type="entry name" value="Thiolase-like"/>
    <property type="match status" value="1"/>
</dbReference>
<keyword evidence="1" id="KW-0808">Transferase</keyword>
<feature type="domain" description="Beta-ketoacyl-[acyl-carrier-protein] synthase III N-terminal" evidence="4">
    <location>
        <begin position="95"/>
        <end position="171"/>
    </location>
</feature>
<evidence type="ECO:0000259" key="3">
    <source>
        <dbReference type="Pfam" id="PF08541"/>
    </source>
</evidence>
<dbReference type="GO" id="GO:0006633">
    <property type="term" value="P:fatty acid biosynthetic process"/>
    <property type="evidence" value="ECO:0007669"/>
    <property type="project" value="InterPro"/>
</dbReference>
<dbReference type="eggNOG" id="COG0332">
    <property type="taxonomic scope" value="Bacteria"/>
</dbReference>
<dbReference type="AlphaFoldDB" id="W7IWC5"/>
<dbReference type="PATRIC" id="fig|909613.9.peg.238"/>
<dbReference type="PANTHER" id="PTHR34069">
    <property type="entry name" value="3-OXOACYL-[ACYL-CARRIER-PROTEIN] SYNTHASE 3"/>
    <property type="match status" value="1"/>
</dbReference>
<dbReference type="GO" id="GO:0004315">
    <property type="term" value="F:3-oxoacyl-[acyl-carrier-protein] synthase activity"/>
    <property type="evidence" value="ECO:0007669"/>
    <property type="project" value="InterPro"/>
</dbReference>
<dbReference type="InterPro" id="IPR013751">
    <property type="entry name" value="ACP_syn_III_N"/>
</dbReference>
<dbReference type="InterPro" id="IPR013747">
    <property type="entry name" value="ACP_syn_III_C"/>
</dbReference>
<dbReference type="Pfam" id="PF08545">
    <property type="entry name" value="ACP_syn_III"/>
    <property type="match status" value="1"/>
</dbReference>
<evidence type="ECO:0000256" key="1">
    <source>
        <dbReference type="ARBA" id="ARBA00022679"/>
    </source>
</evidence>
<dbReference type="InterPro" id="IPR016039">
    <property type="entry name" value="Thiolase-like"/>
</dbReference>
<dbReference type="Gene3D" id="3.40.47.10">
    <property type="match status" value="2"/>
</dbReference>
<evidence type="ECO:0000313" key="5">
    <source>
        <dbReference type="EMBL" id="EWC64623.1"/>
    </source>
</evidence>